<comment type="caution">
    <text evidence="1">The sequence shown here is derived from an EMBL/GenBank/DDBJ whole genome shotgun (WGS) entry which is preliminary data.</text>
</comment>
<reference evidence="1" key="1">
    <citation type="submission" date="2020-08" db="EMBL/GenBank/DDBJ databases">
        <title>Multicomponent nature underlies the extraordinary mechanical properties of spider dragline silk.</title>
        <authorList>
            <person name="Kono N."/>
            <person name="Nakamura H."/>
            <person name="Mori M."/>
            <person name="Yoshida Y."/>
            <person name="Ohtoshi R."/>
            <person name="Malay A.D."/>
            <person name="Moran D.A.P."/>
            <person name="Tomita M."/>
            <person name="Numata K."/>
            <person name="Arakawa K."/>
        </authorList>
    </citation>
    <scope>NUCLEOTIDE SEQUENCE</scope>
</reference>
<protein>
    <submittedName>
        <fullName evidence="1">Uncharacterized protein</fullName>
    </submittedName>
</protein>
<accession>A0A8X6J2P7</accession>
<evidence type="ECO:0000313" key="1">
    <source>
        <dbReference type="EMBL" id="GFS29062.1"/>
    </source>
</evidence>
<dbReference type="Proteomes" id="UP000887013">
    <property type="component" value="Unassembled WGS sequence"/>
</dbReference>
<gene>
    <name evidence="1" type="ORF">NPIL_502571</name>
</gene>
<evidence type="ECO:0000313" key="2">
    <source>
        <dbReference type="Proteomes" id="UP000887013"/>
    </source>
</evidence>
<keyword evidence="2" id="KW-1185">Reference proteome</keyword>
<dbReference type="AlphaFoldDB" id="A0A8X6J2P7"/>
<organism evidence="1 2">
    <name type="scientific">Nephila pilipes</name>
    <name type="common">Giant wood spider</name>
    <name type="synonym">Nephila maculata</name>
    <dbReference type="NCBI Taxonomy" id="299642"/>
    <lineage>
        <taxon>Eukaryota</taxon>
        <taxon>Metazoa</taxon>
        <taxon>Ecdysozoa</taxon>
        <taxon>Arthropoda</taxon>
        <taxon>Chelicerata</taxon>
        <taxon>Arachnida</taxon>
        <taxon>Araneae</taxon>
        <taxon>Araneomorphae</taxon>
        <taxon>Entelegynae</taxon>
        <taxon>Araneoidea</taxon>
        <taxon>Nephilidae</taxon>
        <taxon>Nephila</taxon>
    </lineage>
</organism>
<sequence length="98" mass="11403">MVRKAEVIQQEFKTSRPEKISTIALRREPCLTDYQDHNPKMSPAATYTPIVRKVFIVEREMNPFWRLVSFSFPCDSWSLSEWDHPLGWSDGFVVGVQG</sequence>
<proteinExistence type="predicted"/>
<dbReference type="EMBL" id="BMAW01087326">
    <property type="protein sequence ID" value="GFS29062.1"/>
    <property type="molecule type" value="Genomic_DNA"/>
</dbReference>
<name>A0A8X6J2P7_NEPPI</name>